<feature type="coiled-coil region" evidence="4">
    <location>
        <begin position="71"/>
        <end position="98"/>
    </location>
</feature>
<dbReference type="AlphaFoldDB" id="A0AAV6UET9"/>
<evidence type="ECO:0000313" key="6">
    <source>
        <dbReference type="Proteomes" id="UP000827092"/>
    </source>
</evidence>
<evidence type="ECO:0000256" key="1">
    <source>
        <dbReference type="ARBA" id="ARBA00007209"/>
    </source>
</evidence>
<comment type="subcellular location">
    <subcellularLocation>
        <location evidence="3">Cytoplasm</location>
        <location evidence="3">Cytoskeleton</location>
        <location evidence="3">Cilium axoneme</location>
    </subcellularLocation>
</comment>
<evidence type="ECO:0000256" key="2">
    <source>
        <dbReference type="ARBA" id="ARBA00022490"/>
    </source>
</evidence>
<evidence type="ECO:0000313" key="5">
    <source>
        <dbReference type="EMBL" id="KAG8182997.1"/>
    </source>
</evidence>
<dbReference type="Proteomes" id="UP000827092">
    <property type="component" value="Unassembled WGS sequence"/>
</dbReference>
<dbReference type="GO" id="GO:0060271">
    <property type="term" value="P:cilium assembly"/>
    <property type="evidence" value="ECO:0007669"/>
    <property type="project" value="UniProtKB-UniRule"/>
</dbReference>
<feature type="coiled-coil region" evidence="4">
    <location>
        <begin position="273"/>
        <end position="307"/>
    </location>
</feature>
<comment type="similarity">
    <text evidence="1 3">Belongs to the tektin family.</text>
</comment>
<keyword evidence="3" id="KW-0969">Cilium</keyword>
<dbReference type="GO" id="GO:0005930">
    <property type="term" value="C:axoneme"/>
    <property type="evidence" value="ECO:0007669"/>
    <property type="project" value="UniProtKB-SubCell"/>
</dbReference>
<keyword evidence="3" id="KW-0282">Flagellum</keyword>
<dbReference type="InterPro" id="IPR000435">
    <property type="entry name" value="Tektins"/>
</dbReference>
<dbReference type="GO" id="GO:0005634">
    <property type="term" value="C:nucleus"/>
    <property type="evidence" value="ECO:0007669"/>
    <property type="project" value="TreeGrafter"/>
</dbReference>
<name>A0AAV6UET9_9ARAC</name>
<sequence length="441" mass="51075">MNNRQEKPMLHFTPGDWNSYNNNLDTVTRKLNITSSNVRQESSQLRSSIDNTMKWKLKDTNQKLGDRISDVDQWRRNLDRTLRDVKSAIDRLSEAKGETERSVASNIPLLEAANECIGIRDRRGGVDLVEDEPYYELNKESELIQKINSSLRESASHAWDHLLELKEQRDLLESDLRDKNDTLRIDRTQLSLGPTDTHLTSLKPWPADACSAGRCPVSLETWLEHCLQRKRAAEGAVARAQRTEGAALALIRKARNDISQQREATQFALRKRRHETLQARDALAAQRQDLKDEISRLEREMLNMEQGHDGTRGNLKLVHTRLESRKARPGFELVRDMPTVGLEEELRHVTQSREYMQQKLRDIRHCGKTCETSQHHLHEVEDDLQRKERSLDIETRSLDMHENPPRSPYQTDIAWLAPTDRSQLANNILSPKDHEEYQLVD</sequence>
<dbReference type="Pfam" id="PF03148">
    <property type="entry name" value="Tektin"/>
    <property type="match status" value="1"/>
</dbReference>
<protein>
    <recommendedName>
        <fullName evidence="3">Tektin</fullName>
    </recommendedName>
</protein>
<organism evidence="5 6">
    <name type="scientific">Oedothorax gibbosus</name>
    <dbReference type="NCBI Taxonomy" id="931172"/>
    <lineage>
        <taxon>Eukaryota</taxon>
        <taxon>Metazoa</taxon>
        <taxon>Ecdysozoa</taxon>
        <taxon>Arthropoda</taxon>
        <taxon>Chelicerata</taxon>
        <taxon>Arachnida</taxon>
        <taxon>Araneae</taxon>
        <taxon>Araneomorphae</taxon>
        <taxon>Entelegynae</taxon>
        <taxon>Araneoidea</taxon>
        <taxon>Linyphiidae</taxon>
        <taxon>Erigoninae</taxon>
        <taxon>Oedothorax</taxon>
    </lineage>
</organism>
<keyword evidence="2" id="KW-0963">Cytoplasm</keyword>
<dbReference type="GO" id="GO:0015630">
    <property type="term" value="C:microtubule cytoskeleton"/>
    <property type="evidence" value="ECO:0007669"/>
    <property type="project" value="UniProtKB-UniRule"/>
</dbReference>
<keyword evidence="6" id="KW-1185">Reference proteome</keyword>
<dbReference type="GO" id="GO:0060294">
    <property type="term" value="P:cilium movement involved in cell motility"/>
    <property type="evidence" value="ECO:0007669"/>
    <property type="project" value="UniProtKB-UniRule"/>
</dbReference>
<dbReference type="PANTHER" id="PTHR19960:SF7">
    <property type="entry name" value="TEKTIN"/>
    <property type="match status" value="1"/>
</dbReference>
<comment type="caution">
    <text evidence="5">The sequence shown here is derived from an EMBL/GenBank/DDBJ whole genome shotgun (WGS) entry which is preliminary data.</text>
</comment>
<dbReference type="PANTHER" id="PTHR19960">
    <property type="entry name" value="TEKTIN"/>
    <property type="match status" value="1"/>
</dbReference>
<keyword evidence="4" id="KW-0175">Coiled coil</keyword>
<keyword evidence="3" id="KW-0966">Cell projection</keyword>
<reference evidence="5 6" key="1">
    <citation type="journal article" date="2022" name="Nat. Ecol. Evol.">
        <title>A masculinizing supergene underlies an exaggerated male reproductive morph in a spider.</title>
        <authorList>
            <person name="Hendrickx F."/>
            <person name="De Corte Z."/>
            <person name="Sonet G."/>
            <person name="Van Belleghem S.M."/>
            <person name="Kostlbacher S."/>
            <person name="Vangestel C."/>
        </authorList>
    </citation>
    <scope>NUCLEOTIDE SEQUENCE [LARGE SCALE GENOMIC DNA]</scope>
    <source>
        <strain evidence="5">W744_W776</strain>
    </source>
</reference>
<evidence type="ECO:0000256" key="4">
    <source>
        <dbReference type="SAM" id="Coils"/>
    </source>
</evidence>
<proteinExistence type="inferred from homology"/>
<accession>A0AAV6UET9</accession>
<dbReference type="EMBL" id="JAFNEN010000437">
    <property type="protein sequence ID" value="KAG8182997.1"/>
    <property type="molecule type" value="Genomic_DNA"/>
</dbReference>
<dbReference type="InterPro" id="IPR048256">
    <property type="entry name" value="Tektin-like"/>
</dbReference>
<evidence type="ECO:0000256" key="3">
    <source>
        <dbReference type="RuleBase" id="RU367040"/>
    </source>
</evidence>
<gene>
    <name evidence="5" type="ORF">JTE90_027482</name>
</gene>